<evidence type="ECO:0000256" key="1">
    <source>
        <dbReference type="ARBA" id="ARBA00004328"/>
    </source>
</evidence>
<dbReference type="Pfam" id="PF03863">
    <property type="entry name" value="Phage_mat-A"/>
    <property type="match status" value="1"/>
</dbReference>
<dbReference type="GeneID" id="80398979"/>
<evidence type="ECO:0000256" key="2">
    <source>
        <dbReference type="ARBA" id="ARBA00022581"/>
    </source>
</evidence>
<evidence type="ECO:0000256" key="4">
    <source>
        <dbReference type="ARBA" id="ARBA00022844"/>
    </source>
</evidence>
<dbReference type="EMBL" id="BK014147">
    <property type="protein sequence ID" value="DAD52583.1"/>
    <property type="molecule type" value="Genomic_RNA"/>
</dbReference>
<evidence type="ECO:0000256" key="6">
    <source>
        <dbReference type="ARBA" id="ARBA00023296"/>
    </source>
</evidence>
<dbReference type="GO" id="GO:0044423">
    <property type="term" value="C:virion component"/>
    <property type="evidence" value="ECO:0007669"/>
    <property type="project" value="UniProtKB-KW"/>
</dbReference>
<organism evidence="8 9">
    <name type="scientific">ssRNA phage SRR6960509_12</name>
    <dbReference type="NCBI Taxonomy" id="2786523"/>
    <lineage>
        <taxon>Viruses</taxon>
        <taxon>Riboviria</taxon>
        <taxon>Orthornavirae</taxon>
        <taxon>Lenarviricota</taxon>
        <taxon>Leviviricetes</taxon>
        <taxon>Norzivirales</taxon>
        <taxon>Fiersviridae</taxon>
        <taxon>Scuadavirus</taxon>
        <taxon>Scuadavirus asiohabitans</taxon>
    </lineage>
</organism>
<evidence type="ECO:0000256" key="3">
    <source>
        <dbReference type="ARBA" id="ARBA00022804"/>
    </source>
</evidence>
<keyword evidence="9" id="KW-1185">Reference proteome</keyword>
<keyword evidence="6" id="KW-1160">Virus entry into host cell</keyword>
<evidence type="ECO:0000313" key="9">
    <source>
        <dbReference type="Proteomes" id="UP000680645"/>
    </source>
</evidence>
<dbReference type="RefSeq" id="YP_010769845.1">
    <property type="nucleotide sequence ID" value="NC_074088.1"/>
</dbReference>
<comment type="similarity">
    <text evidence="7">Belongs to the Leviviricetes maturation protein family.</text>
</comment>
<dbReference type="Proteomes" id="UP000680645">
    <property type="component" value="Segment"/>
</dbReference>
<evidence type="ECO:0000256" key="5">
    <source>
        <dbReference type="ARBA" id="ARBA00023104"/>
    </source>
</evidence>
<evidence type="ECO:0000256" key="7">
    <source>
        <dbReference type="ARBA" id="ARBA00035110"/>
    </source>
</evidence>
<dbReference type="GO" id="GO:0039666">
    <property type="term" value="P:virion attachment to host cell pilus"/>
    <property type="evidence" value="ECO:0007669"/>
    <property type="project" value="UniProtKB-KW"/>
</dbReference>
<dbReference type="KEGG" id="vg:80398979"/>
<dbReference type="InterPro" id="IPR005563">
    <property type="entry name" value="A_protein"/>
</dbReference>
<protein>
    <submittedName>
        <fullName evidence="8">Maturation protein</fullName>
    </submittedName>
</protein>
<gene>
    <name evidence="8" type="primary">SRR6960509_12_1</name>
</gene>
<comment type="subcellular location">
    <subcellularLocation>
        <location evidence="1">Virion</location>
    </subcellularLocation>
</comment>
<keyword evidence="3" id="KW-1161">Viral attachment to host cell</keyword>
<keyword evidence="5" id="KW-1175">Viral attachment to host cell pilus</keyword>
<name>A0A8S5L5E5_9VIRU</name>
<evidence type="ECO:0000313" key="8">
    <source>
        <dbReference type="EMBL" id="DAD52583.1"/>
    </source>
</evidence>
<accession>A0A8S5L5E5</accession>
<keyword evidence="4" id="KW-0946">Virion</keyword>
<proteinExistence type="inferred from homology"/>
<reference evidence="8" key="1">
    <citation type="submission" date="2020-09" db="EMBL/GenBank/DDBJ databases">
        <title>Leviviricetes taxonomy.</title>
        <authorList>
            <person name="Stockdale S.R."/>
            <person name="Callanan J."/>
            <person name="Adriaenssens E.M."/>
            <person name="Kuhn J.H."/>
            <person name="Rumnieks J."/>
            <person name="Shkoporov A."/>
            <person name="Draper L.A."/>
            <person name="Ross P."/>
            <person name="Hill C."/>
        </authorList>
    </citation>
    <scope>NUCLEOTIDE SEQUENCE</scope>
</reference>
<sequence length="372" mass="42205">MIPYNRQEVVLVDYGSGIKTEAAIFQSAGWKQLKPIDRSKPLPYTAFAGRVREFDWYSESGSFNAPSPWGDILYFAHDSELSIIRSRAYNRAFSKVTEKVHEVQGSAGVSLAQYSEAATMMTARVKQLTTAVDHLSKRNYTKFLKTLLTINPNFKPKPGAKRRWKRELAGDLGSVWLECWFGWLPTLADIQACLDIMCSPIMDQWVNVSSRYSYTKKDPITDPNDYFQRTVKVQGHCKIGCITNVFNPNLALTSKLGLLNVFSIAWDLIPFSWLLGWFGNVQQVMSSWTAFAGLNLKNPYVTYYEKIEASSIGIVNRPGLTSRYFAKQSGFWMERKLGINYPEFHLKLPNALSWTRGATLVSLLTQKLASLK</sequence>
<keyword evidence="2" id="KW-0945">Host-virus interaction</keyword>